<evidence type="ECO:0000313" key="1">
    <source>
        <dbReference type="EMBL" id="JAD29862.1"/>
    </source>
</evidence>
<reference evidence="1" key="2">
    <citation type="journal article" date="2015" name="Data Brief">
        <title>Shoot transcriptome of the giant reed, Arundo donax.</title>
        <authorList>
            <person name="Barrero R.A."/>
            <person name="Guerrero F.D."/>
            <person name="Moolhuijzen P."/>
            <person name="Goolsby J.A."/>
            <person name="Tidwell J."/>
            <person name="Bellgard S.E."/>
            <person name="Bellgard M.I."/>
        </authorList>
    </citation>
    <scope>NUCLEOTIDE SEQUENCE</scope>
    <source>
        <tissue evidence="1">Shoot tissue taken approximately 20 cm above the soil surface</tissue>
    </source>
</reference>
<reference evidence="1" key="1">
    <citation type="submission" date="2014-09" db="EMBL/GenBank/DDBJ databases">
        <authorList>
            <person name="Magalhaes I.L.F."/>
            <person name="Oliveira U."/>
            <person name="Santos F.R."/>
            <person name="Vidigal T.H.D.A."/>
            <person name="Brescovit A.D."/>
            <person name="Santos A.J."/>
        </authorList>
    </citation>
    <scope>NUCLEOTIDE SEQUENCE</scope>
    <source>
        <tissue evidence="1">Shoot tissue taken approximately 20 cm above the soil surface</tissue>
    </source>
</reference>
<proteinExistence type="predicted"/>
<dbReference type="EMBL" id="GBRH01268033">
    <property type="protein sequence ID" value="JAD29862.1"/>
    <property type="molecule type" value="Transcribed_RNA"/>
</dbReference>
<name>A0A0A8Z4T2_ARUDO</name>
<sequence length="37" mass="4045">MSIKKIEAKISLAKSNFHRLGISTEIINSNMVTGTPN</sequence>
<protein>
    <submittedName>
        <fullName evidence="1">Uncharacterized protein</fullName>
    </submittedName>
</protein>
<accession>A0A0A8Z4T2</accession>
<organism evidence="1">
    <name type="scientific">Arundo donax</name>
    <name type="common">Giant reed</name>
    <name type="synonym">Donax arundinaceus</name>
    <dbReference type="NCBI Taxonomy" id="35708"/>
    <lineage>
        <taxon>Eukaryota</taxon>
        <taxon>Viridiplantae</taxon>
        <taxon>Streptophyta</taxon>
        <taxon>Embryophyta</taxon>
        <taxon>Tracheophyta</taxon>
        <taxon>Spermatophyta</taxon>
        <taxon>Magnoliopsida</taxon>
        <taxon>Liliopsida</taxon>
        <taxon>Poales</taxon>
        <taxon>Poaceae</taxon>
        <taxon>PACMAD clade</taxon>
        <taxon>Arundinoideae</taxon>
        <taxon>Arundineae</taxon>
        <taxon>Arundo</taxon>
    </lineage>
</organism>
<dbReference type="AlphaFoldDB" id="A0A0A8Z4T2"/>